<dbReference type="HOGENOM" id="CLU_365354_0_0_1"/>
<dbReference type="Pfam" id="PF00096">
    <property type="entry name" value="zf-C2H2"/>
    <property type="match status" value="1"/>
</dbReference>
<dbReference type="AlphaFoldDB" id="B4HVS4"/>
<dbReference type="FunFam" id="3.30.160.60:FF:000446">
    <property type="entry name" value="Zinc finger protein"/>
    <property type="match status" value="1"/>
</dbReference>
<dbReference type="PANTHER" id="PTHR24409:SF424">
    <property type="entry name" value="ZINC FINGER PROTEIN INDRA"/>
    <property type="match status" value="1"/>
</dbReference>
<feature type="compositionally biased region" description="Basic and acidic residues" evidence="7">
    <location>
        <begin position="275"/>
        <end position="308"/>
    </location>
</feature>
<feature type="compositionally biased region" description="Basic and acidic residues" evidence="7">
    <location>
        <begin position="315"/>
        <end position="342"/>
    </location>
</feature>
<evidence type="ECO:0000256" key="6">
    <source>
        <dbReference type="PROSITE-ProRule" id="PRU01263"/>
    </source>
</evidence>
<reference evidence="10 11" key="1">
    <citation type="journal article" date="2007" name="Nature">
        <title>Evolution of genes and genomes on the Drosophila phylogeny.</title>
        <authorList>
            <consortium name="Drosophila 12 Genomes Consortium"/>
            <person name="Clark A.G."/>
            <person name="Eisen M.B."/>
            <person name="Smith D.R."/>
            <person name="Bergman C.M."/>
            <person name="Oliver B."/>
            <person name="Markow T.A."/>
            <person name="Kaufman T.C."/>
            <person name="Kellis M."/>
            <person name="Gelbart W."/>
            <person name="Iyer V.N."/>
            <person name="Pollard D.A."/>
            <person name="Sackton T.B."/>
            <person name="Larracuente A.M."/>
            <person name="Singh N.D."/>
            <person name="Abad J.P."/>
            <person name="Abt D.N."/>
            <person name="Adryan B."/>
            <person name="Aguade M."/>
            <person name="Akashi H."/>
            <person name="Anderson W.W."/>
            <person name="Aquadro C.F."/>
            <person name="Ardell D.H."/>
            <person name="Arguello R."/>
            <person name="Artieri C.G."/>
            <person name="Barbash D.A."/>
            <person name="Barker D."/>
            <person name="Barsanti P."/>
            <person name="Batterham P."/>
            <person name="Batzoglou S."/>
            <person name="Begun D."/>
            <person name="Bhutkar A."/>
            <person name="Blanco E."/>
            <person name="Bosak S.A."/>
            <person name="Bradley R.K."/>
            <person name="Brand A.D."/>
            <person name="Brent M.R."/>
            <person name="Brooks A.N."/>
            <person name="Brown R.H."/>
            <person name="Butlin R.K."/>
            <person name="Caggese C."/>
            <person name="Calvi B.R."/>
            <person name="Bernardo de Carvalho A."/>
            <person name="Caspi A."/>
            <person name="Castrezana S."/>
            <person name="Celniker S.E."/>
            <person name="Chang J.L."/>
            <person name="Chapple C."/>
            <person name="Chatterji S."/>
            <person name="Chinwalla A."/>
            <person name="Civetta A."/>
            <person name="Clifton S.W."/>
            <person name="Comeron J.M."/>
            <person name="Costello J.C."/>
            <person name="Coyne J.A."/>
            <person name="Daub J."/>
            <person name="David R.G."/>
            <person name="Delcher A.L."/>
            <person name="Delehaunty K."/>
            <person name="Do C.B."/>
            <person name="Ebling H."/>
            <person name="Edwards K."/>
            <person name="Eickbush T."/>
            <person name="Evans J.D."/>
            <person name="Filipski A."/>
            <person name="Findeiss S."/>
            <person name="Freyhult E."/>
            <person name="Fulton L."/>
            <person name="Fulton R."/>
            <person name="Garcia A.C."/>
            <person name="Gardiner A."/>
            <person name="Garfield D.A."/>
            <person name="Garvin B.E."/>
            <person name="Gibson G."/>
            <person name="Gilbert D."/>
            <person name="Gnerre S."/>
            <person name="Godfrey J."/>
            <person name="Good R."/>
            <person name="Gotea V."/>
            <person name="Gravely B."/>
            <person name="Greenberg A.J."/>
            <person name="Griffiths-Jones S."/>
            <person name="Gross S."/>
            <person name="Guigo R."/>
            <person name="Gustafson E.A."/>
            <person name="Haerty W."/>
            <person name="Hahn M.W."/>
            <person name="Halligan D.L."/>
            <person name="Halpern A.L."/>
            <person name="Halter G.M."/>
            <person name="Han M.V."/>
            <person name="Heger A."/>
            <person name="Hillier L."/>
            <person name="Hinrichs A.S."/>
            <person name="Holmes I."/>
            <person name="Hoskins R.A."/>
            <person name="Hubisz M.J."/>
            <person name="Hultmark D."/>
            <person name="Huntley M.A."/>
            <person name="Jaffe D.B."/>
            <person name="Jagadeeshan S."/>
            <person name="Jeck W.R."/>
            <person name="Johnson J."/>
            <person name="Jones C.D."/>
            <person name="Jordan W.C."/>
            <person name="Karpen G.H."/>
            <person name="Kataoka E."/>
            <person name="Keightley P.D."/>
            <person name="Kheradpour P."/>
            <person name="Kirkness E.F."/>
            <person name="Koerich L.B."/>
            <person name="Kristiansen K."/>
            <person name="Kudrna D."/>
            <person name="Kulathinal R.J."/>
            <person name="Kumar S."/>
            <person name="Kwok R."/>
            <person name="Lander E."/>
            <person name="Langley C.H."/>
            <person name="Lapoint R."/>
            <person name="Lazzaro B.P."/>
            <person name="Lee S.J."/>
            <person name="Levesque L."/>
            <person name="Li R."/>
            <person name="Lin C.F."/>
            <person name="Lin M.F."/>
            <person name="Lindblad-Toh K."/>
            <person name="Llopart A."/>
            <person name="Long M."/>
            <person name="Low L."/>
            <person name="Lozovsky E."/>
            <person name="Lu J."/>
            <person name="Luo M."/>
            <person name="Machado C.A."/>
            <person name="Makalowski W."/>
            <person name="Marzo M."/>
            <person name="Matsuda M."/>
            <person name="Matzkin L."/>
            <person name="McAllister B."/>
            <person name="McBride C.S."/>
            <person name="McKernan B."/>
            <person name="McKernan K."/>
            <person name="Mendez-Lago M."/>
            <person name="Minx P."/>
            <person name="Mollenhauer M.U."/>
            <person name="Montooth K."/>
            <person name="Mount S.M."/>
            <person name="Mu X."/>
            <person name="Myers E."/>
            <person name="Negre B."/>
            <person name="Newfeld S."/>
            <person name="Nielsen R."/>
            <person name="Noor M.A."/>
            <person name="O'Grady P."/>
            <person name="Pachter L."/>
            <person name="Papaceit M."/>
            <person name="Parisi M.J."/>
            <person name="Parisi M."/>
            <person name="Parts L."/>
            <person name="Pedersen J.S."/>
            <person name="Pesole G."/>
            <person name="Phillippy A.M."/>
            <person name="Ponting C.P."/>
            <person name="Pop M."/>
            <person name="Porcelli D."/>
            <person name="Powell J.R."/>
            <person name="Prohaska S."/>
            <person name="Pruitt K."/>
            <person name="Puig M."/>
            <person name="Quesneville H."/>
            <person name="Ram K.R."/>
            <person name="Rand D."/>
            <person name="Rasmussen M.D."/>
            <person name="Reed L.K."/>
            <person name="Reenan R."/>
            <person name="Reily A."/>
            <person name="Remington K.A."/>
            <person name="Rieger T.T."/>
            <person name="Ritchie M.G."/>
            <person name="Robin C."/>
            <person name="Rogers Y.H."/>
            <person name="Rohde C."/>
            <person name="Rozas J."/>
            <person name="Rubenfield M.J."/>
            <person name="Ruiz A."/>
            <person name="Russo S."/>
            <person name="Salzberg S.L."/>
            <person name="Sanchez-Gracia A."/>
            <person name="Saranga D.J."/>
            <person name="Sato H."/>
            <person name="Schaeffer S.W."/>
            <person name="Schatz M.C."/>
            <person name="Schlenke T."/>
            <person name="Schwartz R."/>
            <person name="Segarra C."/>
            <person name="Singh R.S."/>
            <person name="Sirot L."/>
            <person name="Sirota M."/>
            <person name="Sisneros N.B."/>
            <person name="Smith C.D."/>
            <person name="Smith T.F."/>
            <person name="Spieth J."/>
            <person name="Stage D.E."/>
            <person name="Stark A."/>
            <person name="Stephan W."/>
            <person name="Strausberg R.L."/>
            <person name="Strempel S."/>
            <person name="Sturgill D."/>
            <person name="Sutton G."/>
            <person name="Sutton G.G."/>
            <person name="Tao W."/>
            <person name="Teichmann S."/>
            <person name="Tobari Y.N."/>
            <person name="Tomimura Y."/>
            <person name="Tsolas J.M."/>
            <person name="Valente V.L."/>
            <person name="Venter E."/>
            <person name="Venter J.C."/>
            <person name="Vicario S."/>
            <person name="Vieira F.G."/>
            <person name="Vilella A.J."/>
            <person name="Villasante A."/>
            <person name="Walenz B."/>
            <person name="Wang J."/>
            <person name="Wasserman M."/>
            <person name="Watts T."/>
            <person name="Wilson D."/>
            <person name="Wilson R.K."/>
            <person name="Wing R.A."/>
            <person name="Wolfner M.F."/>
            <person name="Wong A."/>
            <person name="Wong G.K."/>
            <person name="Wu C.I."/>
            <person name="Wu G."/>
            <person name="Yamamoto D."/>
            <person name="Yang H.P."/>
            <person name="Yang S.P."/>
            <person name="Yorke J.A."/>
            <person name="Yoshida K."/>
            <person name="Zdobnov E."/>
            <person name="Zhang P."/>
            <person name="Zhang Y."/>
            <person name="Zimin A.V."/>
            <person name="Baldwin J."/>
            <person name="Abdouelleil A."/>
            <person name="Abdulkadir J."/>
            <person name="Abebe A."/>
            <person name="Abera B."/>
            <person name="Abreu J."/>
            <person name="Acer S.C."/>
            <person name="Aftuck L."/>
            <person name="Alexander A."/>
            <person name="An P."/>
            <person name="Anderson E."/>
            <person name="Anderson S."/>
            <person name="Arachi H."/>
            <person name="Azer M."/>
            <person name="Bachantsang P."/>
            <person name="Barry A."/>
            <person name="Bayul T."/>
            <person name="Berlin A."/>
            <person name="Bessette D."/>
            <person name="Bloom T."/>
            <person name="Blye J."/>
            <person name="Boguslavskiy L."/>
            <person name="Bonnet C."/>
            <person name="Boukhgalter B."/>
            <person name="Bourzgui I."/>
            <person name="Brown A."/>
            <person name="Cahill P."/>
            <person name="Channer S."/>
            <person name="Cheshatsang Y."/>
            <person name="Chuda L."/>
            <person name="Citroen M."/>
            <person name="Collymore A."/>
            <person name="Cooke P."/>
            <person name="Costello M."/>
            <person name="D'Aco K."/>
            <person name="Daza R."/>
            <person name="De Haan G."/>
            <person name="DeGray S."/>
            <person name="DeMaso C."/>
            <person name="Dhargay N."/>
            <person name="Dooley K."/>
            <person name="Dooley E."/>
            <person name="Doricent M."/>
            <person name="Dorje P."/>
            <person name="Dorjee K."/>
            <person name="Dupes A."/>
            <person name="Elong R."/>
            <person name="Falk J."/>
            <person name="Farina A."/>
            <person name="Faro S."/>
            <person name="Ferguson D."/>
            <person name="Fisher S."/>
            <person name="Foley C.D."/>
            <person name="Franke A."/>
            <person name="Friedrich D."/>
            <person name="Gadbois L."/>
            <person name="Gearin G."/>
            <person name="Gearin C.R."/>
            <person name="Giannoukos G."/>
            <person name="Goode T."/>
            <person name="Graham J."/>
            <person name="Grandbois E."/>
            <person name="Grewal S."/>
            <person name="Gyaltsen K."/>
            <person name="Hafez N."/>
            <person name="Hagos B."/>
            <person name="Hall J."/>
            <person name="Henson C."/>
            <person name="Hollinger A."/>
            <person name="Honan T."/>
            <person name="Huard M.D."/>
            <person name="Hughes L."/>
            <person name="Hurhula B."/>
            <person name="Husby M.E."/>
            <person name="Kamat A."/>
            <person name="Kanga B."/>
            <person name="Kashin S."/>
            <person name="Khazanovich D."/>
            <person name="Kisner P."/>
            <person name="Lance K."/>
            <person name="Lara M."/>
            <person name="Lee W."/>
            <person name="Lennon N."/>
            <person name="Letendre F."/>
            <person name="LeVine R."/>
            <person name="Lipovsky A."/>
            <person name="Liu X."/>
            <person name="Liu J."/>
            <person name="Liu S."/>
            <person name="Lokyitsang T."/>
            <person name="Lokyitsang Y."/>
            <person name="Lubonja R."/>
            <person name="Lui A."/>
            <person name="MacDonald P."/>
            <person name="Magnisalis V."/>
            <person name="Maru K."/>
            <person name="Matthews C."/>
            <person name="McCusker W."/>
            <person name="McDonough S."/>
            <person name="Mehta T."/>
            <person name="Meldrim J."/>
            <person name="Meneus L."/>
            <person name="Mihai O."/>
            <person name="Mihalev A."/>
            <person name="Mihova T."/>
            <person name="Mittelman R."/>
            <person name="Mlenga V."/>
            <person name="Montmayeur A."/>
            <person name="Mulrain L."/>
            <person name="Navidi A."/>
            <person name="Naylor J."/>
            <person name="Negash T."/>
            <person name="Nguyen T."/>
            <person name="Nguyen N."/>
            <person name="Nicol R."/>
            <person name="Norbu C."/>
            <person name="Norbu N."/>
            <person name="Novod N."/>
            <person name="O'Neill B."/>
            <person name="Osman S."/>
            <person name="Markiewicz E."/>
            <person name="Oyono O.L."/>
            <person name="Patti C."/>
            <person name="Phunkhang P."/>
            <person name="Pierre F."/>
            <person name="Priest M."/>
            <person name="Raghuraman S."/>
            <person name="Rege F."/>
            <person name="Reyes R."/>
            <person name="Rise C."/>
            <person name="Rogov P."/>
            <person name="Ross K."/>
            <person name="Ryan E."/>
            <person name="Settipalli S."/>
            <person name="Shea T."/>
            <person name="Sherpa N."/>
            <person name="Shi L."/>
            <person name="Shih D."/>
            <person name="Sparrow T."/>
            <person name="Spaulding J."/>
            <person name="Stalker J."/>
            <person name="Stange-Thomann N."/>
            <person name="Stavropoulos S."/>
            <person name="Stone C."/>
            <person name="Strader C."/>
            <person name="Tesfaye S."/>
            <person name="Thomson T."/>
            <person name="Thoulutsang Y."/>
            <person name="Thoulutsang D."/>
            <person name="Topham K."/>
            <person name="Topping I."/>
            <person name="Tsamla T."/>
            <person name="Vassiliev H."/>
            <person name="Vo A."/>
            <person name="Wangchuk T."/>
            <person name="Wangdi T."/>
            <person name="Weiand M."/>
            <person name="Wilkinson J."/>
            <person name="Wilson A."/>
            <person name="Yadav S."/>
            <person name="Young G."/>
            <person name="Yu Q."/>
            <person name="Zembek L."/>
            <person name="Zhong D."/>
            <person name="Zimmer A."/>
            <person name="Zwirko Z."/>
            <person name="Jaffe D.B."/>
            <person name="Alvarez P."/>
            <person name="Brockman W."/>
            <person name="Butler J."/>
            <person name="Chin C."/>
            <person name="Gnerre S."/>
            <person name="Grabherr M."/>
            <person name="Kleber M."/>
            <person name="Mauceli E."/>
            <person name="MacCallum I."/>
        </authorList>
    </citation>
    <scope>NUCLEOTIDE SEQUENCE [LARGE SCALE GENOMIC DNA]</scope>
    <source>
        <strain evidence="11">Rob3c / Tucson 14021-0248.25</strain>
    </source>
</reference>
<feature type="domain" description="C2H2-type" evidence="8">
    <location>
        <begin position="249"/>
        <end position="277"/>
    </location>
</feature>
<evidence type="ECO:0000256" key="1">
    <source>
        <dbReference type="ARBA" id="ARBA00022723"/>
    </source>
</evidence>
<dbReference type="SUPFAM" id="SSF57667">
    <property type="entry name" value="beta-beta-alpha zinc fingers"/>
    <property type="match status" value="1"/>
</dbReference>
<dbReference type="Gene3D" id="3.30.160.60">
    <property type="entry name" value="Classic Zinc Finger"/>
    <property type="match status" value="3"/>
</dbReference>
<feature type="domain" description="ZAD" evidence="9">
    <location>
        <begin position="17"/>
        <end position="91"/>
    </location>
</feature>
<evidence type="ECO:0000256" key="4">
    <source>
        <dbReference type="ARBA" id="ARBA00022833"/>
    </source>
</evidence>
<gene>
    <name evidence="10" type="primary">Dsec\GM14218</name>
    <name evidence="10" type="ORF">Dsec_GM14218</name>
</gene>
<evidence type="ECO:0000256" key="2">
    <source>
        <dbReference type="ARBA" id="ARBA00022737"/>
    </source>
</evidence>
<evidence type="ECO:0000256" key="3">
    <source>
        <dbReference type="ARBA" id="ARBA00022771"/>
    </source>
</evidence>
<feature type="binding site" evidence="6">
    <location>
        <position position="19"/>
    </location>
    <ligand>
        <name>Zn(2+)</name>
        <dbReference type="ChEBI" id="CHEBI:29105"/>
    </ligand>
</feature>
<dbReference type="SMART" id="SM00355">
    <property type="entry name" value="ZnF_C2H2"/>
    <property type="match status" value="7"/>
</dbReference>
<evidence type="ECO:0000259" key="8">
    <source>
        <dbReference type="PROSITE" id="PS50157"/>
    </source>
</evidence>
<feature type="binding site" evidence="6">
    <location>
        <position position="67"/>
    </location>
    <ligand>
        <name>Zn(2+)</name>
        <dbReference type="ChEBI" id="CHEBI:29105"/>
    </ligand>
</feature>
<protein>
    <submittedName>
        <fullName evidence="10">GM14218</fullName>
    </submittedName>
</protein>
<dbReference type="PANTHER" id="PTHR24409">
    <property type="entry name" value="ZINC FINGER PROTEIN 142"/>
    <property type="match status" value="1"/>
</dbReference>
<dbReference type="EMBL" id="CH480817">
    <property type="protein sequence ID" value="EDW50039.1"/>
    <property type="molecule type" value="Genomic_DNA"/>
</dbReference>
<feature type="domain" description="C2H2-type" evidence="8">
    <location>
        <begin position="397"/>
        <end position="425"/>
    </location>
</feature>
<dbReference type="InterPro" id="IPR012934">
    <property type="entry name" value="Znf_AD"/>
</dbReference>
<dbReference type="GO" id="GO:0008270">
    <property type="term" value="F:zinc ion binding"/>
    <property type="evidence" value="ECO:0007669"/>
    <property type="project" value="UniProtKB-UniRule"/>
</dbReference>
<feature type="region of interest" description="Disordered" evidence="7">
    <location>
        <begin position="482"/>
        <end position="503"/>
    </location>
</feature>
<name>B4HVS4_DROSE</name>
<dbReference type="InterPro" id="IPR013087">
    <property type="entry name" value="Znf_C2H2_type"/>
</dbReference>
<evidence type="ECO:0000313" key="11">
    <source>
        <dbReference type="Proteomes" id="UP000001292"/>
    </source>
</evidence>
<feature type="region of interest" description="Disordered" evidence="7">
    <location>
        <begin position="523"/>
        <end position="601"/>
    </location>
</feature>
<keyword evidence="1 6" id="KW-0479">Metal-binding</keyword>
<dbReference type="PROSITE" id="PS50157">
    <property type="entry name" value="ZINC_FINGER_C2H2_2"/>
    <property type="match status" value="5"/>
</dbReference>
<feature type="region of interest" description="Disordered" evidence="7">
    <location>
        <begin position="93"/>
        <end position="113"/>
    </location>
</feature>
<proteinExistence type="predicted"/>
<feature type="compositionally biased region" description="Polar residues" evidence="7">
    <location>
        <begin position="493"/>
        <end position="503"/>
    </location>
</feature>
<feature type="binding site" evidence="6">
    <location>
        <position position="22"/>
    </location>
    <ligand>
        <name>Zn(2+)</name>
        <dbReference type="ChEBI" id="CHEBI:29105"/>
    </ligand>
</feature>
<dbReference type="STRING" id="7238.B4HVS4"/>
<dbReference type="PROSITE" id="PS51915">
    <property type="entry name" value="ZAD"/>
    <property type="match status" value="1"/>
</dbReference>
<dbReference type="Proteomes" id="UP000001292">
    <property type="component" value="Unassembled WGS sequence"/>
</dbReference>
<dbReference type="PhylomeDB" id="B4HVS4"/>
<evidence type="ECO:0000256" key="5">
    <source>
        <dbReference type="PROSITE-ProRule" id="PRU00042"/>
    </source>
</evidence>
<feature type="domain" description="C2H2-type" evidence="8">
    <location>
        <begin position="634"/>
        <end position="662"/>
    </location>
</feature>
<feature type="compositionally biased region" description="Basic and acidic residues" evidence="7">
    <location>
        <begin position="93"/>
        <end position="105"/>
    </location>
</feature>
<dbReference type="OMA" id="HGQQRPR"/>
<evidence type="ECO:0000256" key="7">
    <source>
        <dbReference type="SAM" id="MobiDB-lite"/>
    </source>
</evidence>
<feature type="binding site" evidence="6">
    <location>
        <position position="64"/>
    </location>
    <ligand>
        <name>Zn(2+)</name>
        <dbReference type="ChEBI" id="CHEBI:29105"/>
    </ligand>
</feature>
<feature type="region of interest" description="Disordered" evidence="7">
    <location>
        <begin position="275"/>
        <end position="344"/>
    </location>
</feature>
<organism evidence="11">
    <name type="scientific">Drosophila sechellia</name>
    <name type="common">Fruit fly</name>
    <dbReference type="NCBI Taxonomy" id="7238"/>
    <lineage>
        <taxon>Eukaryota</taxon>
        <taxon>Metazoa</taxon>
        <taxon>Ecdysozoa</taxon>
        <taxon>Arthropoda</taxon>
        <taxon>Hexapoda</taxon>
        <taxon>Insecta</taxon>
        <taxon>Pterygota</taxon>
        <taxon>Neoptera</taxon>
        <taxon>Endopterygota</taxon>
        <taxon>Diptera</taxon>
        <taxon>Brachycera</taxon>
        <taxon>Muscomorpha</taxon>
        <taxon>Ephydroidea</taxon>
        <taxon>Drosophilidae</taxon>
        <taxon>Drosophila</taxon>
        <taxon>Sophophora</taxon>
    </lineage>
</organism>
<dbReference type="GO" id="GO:0000981">
    <property type="term" value="F:DNA-binding transcription factor activity, RNA polymerase II-specific"/>
    <property type="evidence" value="ECO:0007669"/>
    <property type="project" value="TreeGrafter"/>
</dbReference>
<dbReference type="GO" id="GO:0005634">
    <property type="term" value="C:nucleus"/>
    <property type="evidence" value="ECO:0007669"/>
    <property type="project" value="InterPro"/>
</dbReference>
<evidence type="ECO:0000259" key="9">
    <source>
        <dbReference type="PROSITE" id="PS51915"/>
    </source>
</evidence>
<sequence>MHNILLCENMVKAQKEVQCDHCGTSQGSKSVFSGQKVFLGRKITDVLETITHRSIPSSLPIKICFVCTSTFMSSAALIDKVRETVDRIQVAEKEEPSKPENDKKAVKVPKKNTTLRQRSKSIAAFPPSFGNGANTEIEIISASPKKLDKTPKKQISRLFEDNLNDSVKLTPAKEVSSTKKAFLNLFGNGDNDAIEVLTESEEEEDSNKGPITINTNNFQCPECDFHSKFPKQYKEHLQKEHGLQRPRIYSCTLCTKTFGVLKTLKNHLKDTHSRTFEAEGKTKAKESKEKEVKSGAKEKIETKAKDRNAVSQSKKPKEGKSKETKLVRKIDDQEVNNKKSTDIEDPDQIQATKIASFKALNESLMKKRMLENVMDSEYTFAINGSSASTPRADSNNFQCDICDSELVTAKQMQEHMTSVHGIDKPKVFKCHVCEKSLATKQSLKTHMTLHNDGAEASNSSKRKILQEEDEDVDILGTTQIENTAENVEGPKKSLQSPTKGAMSTNRKILQEEDEVVEILDAFKTDNTEEEDEGPVEEQIIRPRNDIEHQVDGGMIAPRSPAKKTKKASHIDLSVSTTNGDSPARSEKRKKQDKSEDTFPSSDVDIVEEINYNVKPHKKARLESIGDSTADESTLSCDQCGKFVKSRQRLDSHMEKKHASQLKCTICKKVYQTQIDYVAHFSNCGSESGLPCGVAKCKKVFSEANFLCSHLRKRHELY</sequence>
<keyword evidence="11" id="KW-1185">Reference proteome</keyword>
<feature type="domain" description="C2H2-type" evidence="8">
    <location>
        <begin position="689"/>
        <end position="717"/>
    </location>
</feature>
<keyword evidence="2" id="KW-0677">Repeat</keyword>
<dbReference type="PROSITE" id="PS00028">
    <property type="entry name" value="ZINC_FINGER_C2H2_1"/>
    <property type="match status" value="5"/>
</dbReference>
<dbReference type="GO" id="GO:0000977">
    <property type="term" value="F:RNA polymerase II transcription regulatory region sequence-specific DNA binding"/>
    <property type="evidence" value="ECO:0007669"/>
    <property type="project" value="TreeGrafter"/>
</dbReference>
<keyword evidence="3 5" id="KW-0863">Zinc-finger</keyword>
<feature type="domain" description="C2H2-type" evidence="8">
    <location>
        <begin position="428"/>
        <end position="455"/>
    </location>
</feature>
<keyword evidence="4 6" id="KW-0862">Zinc</keyword>
<dbReference type="InterPro" id="IPR036236">
    <property type="entry name" value="Znf_C2H2_sf"/>
</dbReference>
<evidence type="ECO:0000313" key="10">
    <source>
        <dbReference type="EMBL" id="EDW50039.1"/>
    </source>
</evidence>
<feature type="compositionally biased region" description="Basic and acidic residues" evidence="7">
    <location>
        <begin position="538"/>
        <end position="550"/>
    </location>
</feature>
<accession>B4HVS4</accession>